<dbReference type="Proteomes" id="UP000628669">
    <property type="component" value="Unassembled WGS sequence"/>
</dbReference>
<proteinExistence type="predicted"/>
<dbReference type="Gene3D" id="3.40.50.1820">
    <property type="entry name" value="alpha/beta hydrolase"/>
    <property type="match status" value="1"/>
</dbReference>
<evidence type="ECO:0000313" key="3">
    <source>
        <dbReference type="Proteomes" id="UP000628669"/>
    </source>
</evidence>
<dbReference type="RefSeq" id="WP_200248288.1">
    <property type="nucleotide sequence ID" value="NZ_JAENHK010000010.1"/>
</dbReference>
<dbReference type="GO" id="GO:0016787">
    <property type="term" value="F:hydrolase activity"/>
    <property type="evidence" value="ECO:0007669"/>
    <property type="project" value="UniProtKB-KW"/>
</dbReference>
<comment type="caution">
    <text evidence="2">The sequence shown here is derived from an EMBL/GenBank/DDBJ whole genome shotgun (WGS) entry which is preliminary data.</text>
</comment>
<dbReference type="EMBL" id="JAENHK010000010">
    <property type="protein sequence ID" value="MBK1897848.1"/>
    <property type="molecule type" value="Genomic_DNA"/>
</dbReference>
<keyword evidence="3" id="KW-1185">Reference proteome</keyword>
<reference evidence="3" key="1">
    <citation type="submission" date="2021-01" db="EMBL/GenBank/DDBJ databases">
        <title>Genome public.</title>
        <authorList>
            <person name="Liu C."/>
            <person name="Sun Q."/>
        </authorList>
    </citation>
    <scope>NUCLEOTIDE SEQUENCE [LARGE SCALE GENOMIC DNA]</scope>
    <source>
        <strain evidence="3">YIM B02567</strain>
    </source>
</reference>
<evidence type="ECO:0000259" key="1">
    <source>
        <dbReference type="Pfam" id="PF00561"/>
    </source>
</evidence>
<dbReference type="InterPro" id="IPR050266">
    <property type="entry name" value="AB_hydrolase_sf"/>
</dbReference>
<dbReference type="InterPro" id="IPR000073">
    <property type="entry name" value="AB_hydrolase_1"/>
</dbReference>
<feature type="domain" description="AB hydrolase-1" evidence="1">
    <location>
        <begin position="4"/>
        <end position="107"/>
    </location>
</feature>
<gene>
    <name evidence="2" type="ORF">JHL15_18925</name>
</gene>
<dbReference type="Pfam" id="PF00561">
    <property type="entry name" value="Abhydrolase_1"/>
    <property type="match status" value="1"/>
</dbReference>
<sequence>MKNLLLLHGALGHSDLFKPYKQVLSKHFNIHTPLFSGHGNTEISEKGISIEKYTQELTEYCQQEKLEDVYIFGHSMGGYVGLCYALQQPGNVNSVLTLGTKFDWTEEQAIKESKMLDPEVILAKIPKYAEQLETQHGTQWKKLLPAVANMMISLGKNSPLNQITLANLTIPVQIMVGDKDNMVTIEESMQTHRDIPNARLAVLPDTKHPMDRTRPTLVLDIMKDFWNLS</sequence>
<evidence type="ECO:0000313" key="2">
    <source>
        <dbReference type="EMBL" id="MBK1897848.1"/>
    </source>
</evidence>
<dbReference type="InterPro" id="IPR029058">
    <property type="entry name" value="AB_hydrolase_fold"/>
</dbReference>
<keyword evidence="2" id="KW-0378">Hydrolase</keyword>
<accession>A0ABS1FZI1</accession>
<dbReference type="SUPFAM" id="SSF53474">
    <property type="entry name" value="alpha/beta-Hydrolases"/>
    <property type="match status" value="1"/>
</dbReference>
<protein>
    <submittedName>
        <fullName evidence="2">Alpha/beta hydrolase</fullName>
    </submittedName>
</protein>
<name>A0ABS1FZI1_9FLAO</name>
<organism evidence="2 3">
    <name type="scientific">Chryseobacterium paridis</name>
    <dbReference type="NCBI Taxonomy" id="2800328"/>
    <lineage>
        <taxon>Bacteria</taxon>
        <taxon>Pseudomonadati</taxon>
        <taxon>Bacteroidota</taxon>
        <taxon>Flavobacteriia</taxon>
        <taxon>Flavobacteriales</taxon>
        <taxon>Weeksellaceae</taxon>
        <taxon>Chryseobacterium group</taxon>
        <taxon>Chryseobacterium</taxon>
    </lineage>
</organism>
<dbReference type="PANTHER" id="PTHR43798">
    <property type="entry name" value="MONOACYLGLYCEROL LIPASE"/>
    <property type="match status" value="1"/>
</dbReference>